<dbReference type="PANTHER" id="PTHR43400:SF10">
    <property type="entry name" value="3-OXOSTEROID 1-DEHYDROGENASE"/>
    <property type="match status" value="1"/>
</dbReference>
<dbReference type="InterPro" id="IPR027477">
    <property type="entry name" value="Succ_DH/fumarate_Rdtase_cat_sf"/>
</dbReference>
<evidence type="ECO:0000256" key="4">
    <source>
        <dbReference type="ARBA" id="ARBA00023002"/>
    </source>
</evidence>
<evidence type="ECO:0000256" key="1">
    <source>
        <dbReference type="ARBA" id="ARBA00001974"/>
    </source>
</evidence>
<evidence type="ECO:0000259" key="5">
    <source>
        <dbReference type="Pfam" id="PF00890"/>
    </source>
</evidence>
<dbReference type="Proteomes" id="UP000658390">
    <property type="component" value="Unassembled WGS sequence"/>
</dbReference>
<name>A0A8I1FUA1_9PSED</name>
<dbReference type="InterPro" id="IPR050315">
    <property type="entry name" value="FAD-oxidoreductase_2"/>
</dbReference>
<dbReference type="SUPFAM" id="SSF51905">
    <property type="entry name" value="FAD/NAD(P)-binding domain"/>
    <property type="match status" value="1"/>
</dbReference>
<evidence type="ECO:0000313" key="7">
    <source>
        <dbReference type="Proteomes" id="UP000658390"/>
    </source>
</evidence>
<dbReference type="Gene3D" id="3.90.700.10">
    <property type="entry name" value="Succinate dehydrogenase/fumarate reductase flavoprotein, catalytic domain"/>
    <property type="match status" value="1"/>
</dbReference>
<dbReference type="EMBL" id="JAEKCZ010000009">
    <property type="protein sequence ID" value="MBJ2257304.1"/>
    <property type="molecule type" value="Genomic_DNA"/>
</dbReference>
<dbReference type="Pfam" id="PF00890">
    <property type="entry name" value="FAD_binding_2"/>
    <property type="match status" value="1"/>
</dbReference>
<organism evidence="6 7">
    <name type="scientific">Pseudomonas psychrophila</name>
    <dbReference type="NCBI Taxonomy" id="122355"/>
    <lineage>
        <taxon>Bacteria</taxon>
        <taxon>Pseudomonadati</taxon>
        <taxon>Pseudomonadota</taxon>
        <taxon>Gammaproteobacteria</taxon>
        <taxon>Pseudomonadales</taxon>
        <taxon>Pseudomonadaceae</taxon>
        <taxon>Pseudomonas</taxon>
    </lineage>
</organism>
<dbReference type="GO" id="GO:0008202">
    <property type="term" value="P:steroid metabolic process"/>
    <property type="evidence" value="ECO:0007669"/>
    <property type="project" value="UniProtKB-ARBA"/>
</dbReference>
<dbReference type="SUPFAM" id="SSF56425">
    <property type="entry name" value="Succinate dehydrogenase/fumarate reductase flavoprotein, catalytic domain"/>
    <property type="match status" value="1"/>
</dbReference>
<dbReference type="NCBIfam" id="NF005511">
    <property type="entry name" value="PRK07121.1-4"/>
    <property type="match status" value="1"/>
</dbReference>
<keyword evidence="3" id="KW-0274">FAD</keyword>
<protein>
    <submittedName>
        <fullName evidence="6">FAD-binding protein</fullName>
    </submittedName>
</protein>
<evidence type="ECO:0000256" key="3">
    <source>
        <dbReference type="ARBA" id="ARBA00022827"/>
    </source>
</evidence>
<dbReference type="InterPro" id="IPR003953">
    <property type="entry name" value="FAD-dep_OxRdtase_2_FAD-bd"/>
</dbReference>
<evidence type="ECO:0000256" key="2">
    <source>
        <dbReference type="ARBA" id="ARBA00022630"/>
    </source>
</evidence>
<accession>A0A8I1FUA1</accession>
<dbReference type="Gene3D" id="3.50.50.60">
    <property type="entry name" value="FAD/NAD(P)-binding domain"/>
    <property type="match status" value="3"/>
</dbReference>
<evidence type="ECO:0000313" key="6">
    <source>
        <dbReference type="EMBL" id="MBJ2257304.1"/>
    </source>
</evidence>
<keyword evidence="4" id="KW-0560">Oxidoreductase</keyword>
<dbReference type="GO" id="GO:0016491">
    <property type="term" value="F:oxidoreductase activity"/>
    <property type="evidence" value="ECO:0007669"/>
    <property type="project" value="UniProtKB-KW"/>
</dbReference>
<gene>
    <name evidence="6" type="ORF">JFT45_12335</name>
</gene>
<dbReference type="RefSeq" id="WP_198822055.1">
    <property type="nucleotide sequence ID" value="NZ_JAEKCZ010000009.1"/>
</dbReference>
<dbReference type="InterPro" id="IPR036188">
    <property type="entry name" value="FAD/NAD-bd_sf"/>
</dbReference>
<sequence>MSRARSASSNSKILEPLYENQLGGREWDDTCDVLVIGWGAAGACAALEAASQGAHVIVADRFTGGGASAKSGGVVYAGGGTRHQQAAGFDDSPQAMFDYLKHETQGVVSDATLQKFCDDSVSNLGWLEGHGASYAHSVPPGGKTSYPSDGYFLYYSGNELVPSHAGAQPPAPRGHRTVGKGQCGAVFYAHLKAACLRAGVQPLLQSAARRLVLDDSSRVIGAQFWSLPQGSREARLHERLAARAERLQNFAPAYCDRLRQKVSQLERDHGQPVLIRARRGVILSTGGFIFNRDLIREHAPDFRRNFKVGATGCDGSGLLLGQSVGAKSERLSRVSAWRFINPPHCWPKGIVVNTLGQRFCNEEVYGSTLGQPLCEEQGGQAWLVLDARLRKQAIRQALFGGYWWFQTLPALALMLFKVRKGDNPDRLAAVCGMQAGELNGALRAYNAGARGDGPDAFGKSEGSRQVLDNGPFYACDISVGNPIFPLGALTLGGLKVDESNGAVLNEQGQPIAGLFSAGRTAIGVASHLYISGLSLADCVFSGRRAGLSASSGSEPARDAGAAVHQSDQVDAFASRLAPTEATGVTQ</sequence>
<comment type="cofactor">
    <cofactor evidence="1">
        <name>FAD</name>
        <dbReference type="ChEBI" id="CHEBI:57692"/>
    </cofactor>
</comment>
<feature type="domain" description="FAD-dependent oxidoreductase 2 FAD-binding" evidence="5">
    <location>
        <begin position="32"/>
        <end position="523"/>
    </location>
</feature>
<proteinExistence type="predicted"/>
<keyword evidence="2" id="KW-0285">Flavoprotein</keyword>
<dbReference type="AlphaFoldDB" id="A0A8I1FUA1"/>
<dbReference type="PANTHER" id="PTHR43400">
    <property type="entry name" value="FUMARATE REDUCTASE"/>
    <property type="match status" value="1"/>
</dbReference>
<comment type="caution">
    <text evidence="6">The sequence shown here is derived from an EMBL/GenBank/DDBJ whole genome shotgun (WGS) entry which is preliminary data.</text>
</comment>
<reference evidence="6" key="1">
    <citation type="submission" date="2020-12" db="EMBL/GenBank/DDBJ databases">
        <title>Antibiotic resistance and phylogeny of Pseudomonas spp. isolated over three decades from chicken meat in the Norwegian food chain.</title>
        <authorList>
            <person name="Moen B."/>
        </authorList>
    </citation>
    <scope>NUCLEOTIDE SEQUENCE</scope>
    <source>
        <strain evidence="6">MF6762</strain>
    </source>
</reference>